<dbReference type="GO" id="GO:0098796">
    <property type="term" value="C:membrane protein complex"/>
    <property type="evidence" value="ECO:0007669"/>
    <property type="project" value="UniProtKB-ARBA"/>
</dbReference>
<dbReference type="InterPro" id="IPR027417">
    <property type="entry name" value="P-loop_NTPase"/>
</dbReference>
<dbReference type="Proteomes" id="UP000239203">
    <property type="component" value="Unassembled WGS sequence"/>
</dbReference>
<dbReference type="PROSITE" id="PS00211">
    <property type="entry name" value="ABC_TRANSPORTER_1"/>
    <property type="match status" value="1"/>
</dbReference>
<dbReference type="SUPFAM" id="SSF52540">
    <property type="entry name" value="P-loop containing nucleoside triphosphate hydrolases"/>
    <property type="match status" value="1"/>
</dbReference>
<dbReference type="InterPro" id="IPR003439">
    <property type="entry name" value="ABC_transporter-like_ATP-bd"/>
</dbReference>
<dbReference type="GO" id="GO:0022857">
    <property type="term" value="F:transmembrane transporter activity"/>
    <property type="evidence" value="ECO:0007669"/>
    <property type="project" value="TreeGrafter"/>
</dbReference>
<dbReference type="OrthoDB" id="9802264at2"/>
<dbReference type="InterPro" id="IPR003593">
    <property type="entry name" value="AAA+_ATPase"/>
</dbReference>
<protein>
    <submittedName>
        <fullName evidence="5">Putative ABC transport system ATP-binding protein</fullName>
    </submittedName>
</protein>
<keyword evidence="1" id="KW-0813">Transport</keyword>
<evidence type="ECO:0000256" key="2">
    <source>
        <dbReference type="ARBA" id="ARBA00022741"/>
    </source>
</evidence>
<accession>A0A2S6GI92</accession>
<name>A0A2S6GI92_9PSEU</name>
<dbReference type="InterPro" id="IPR017911">
    <property type="entry name" value="MacB-like_ATP-bd"/>
</dbReference>
<sequence length="231" mass="24890">MTPAIEVRDLRKTYGSGDTAVHALRGLDLTVDRGEYLAIMGASGSGKSTLLNVLGCLDVPTSGRYLLDGIDTAEFGEAQLGLLRNRKIGFVFQSFNLIPRTTALANVELPLVYAGVRRAERRLRANAALRLVGLAERAHHRPNELSGGQQQRVAIARALVTGPAIVLADEPTGNLDTRSSQEVMGILDRLHASGRTVVLITHEDDVAAHANRVVRVVDGRIVENRFTGVLA</sequence>
<proteinExistence type="predicted"/>
<dbReference type="PROSITE" id="PS50893">
    <property type="entry name" value="ABC_TRANSPORTER_2"/>
    <property type="match status" value="1"/>
</dbReference>
<keyword evidence="6" id="KW-1185">Reference proteome</keyword>
<dbReference type="AlphaFoldDB" id="A0A2S6GI92"/>
<dbReference type="InterPro" id="IPR015854">
    <property type="entry name" value="ABC_transpr_LolD-like"/>
</dbReference>
<dbReference type="InterPro" id="IPR017871">
    <property type="entry name" value="ABC_transporter-like_CS"/>
</dbReference>
<dbReference type="SMART" id="SM00382">
    <property type="entry name" value="AAA"/>
    <property type="match status" value="1"/>
</dbReference>
<evidence type="ECO:0000256" key="3">
    <source>
        <dbReference type="ARBA" id="ARBA00022840"/>
    </source>
</evidence>
<dbReference type="RefSeq" id="WP_104481642.1">
    <property type="nucleotide sequence ID" value="NZ_CP154825.1"/>
</dbReference>
<keyword evidence="2" id="KW-0547">Nucleotide-binding</keyword>
<dbReference type="GO" id="GO:0005524">
    <property type="term" value="F:ATP binding"/>
    <property type="evidence" value="ECO:0007669"/>
    <property type="project" value="UniProtKB-KW"/>
</dbReference>
<evidence type="ECO:0000313" key="6">
    <source>
        <dbReference type="Proteomes" id="UP000239203"/>
    </source>
</evidence>
<dbReference type="FunFam" id="3.40.50.300:FF:000032">
    <property type="entry name" value="Export ABC transporter ATP-binding protein"/>
    <property type="match status" value="1"/>
</dbReference>
<comment type="caution">
    <text evidence="5">The sequence shown here is derived from an EMBL/GenBank/DDBJ whole genome shotgun (WGS) entry which is preliminary data.</text>
</comment>
<dbReference type="GO" id="GO:0016887">
    <property type="term" value="F:ATP hydrolysis activity"/>
    <property type="evidence" value="ECO:0007669"/>
    <property type="project" value="InterPro"/>
</dbReference>
<organism evidence="5 6">
    <name type="scientific">Actinokineospora auranticolor</name>
    <dbReference type="NCBI Taxonomy" id="155976"/>
    <lineage>
        <taxon>Bacteria</taxon>
        <taxon>Bacillati</taxon>
        <taxon>Actinomycetota</taxon>
        <taxon>Actinomycetes</taxon>
        <taxon>Pseudonocardiales</taxon>
        <taxon>Pseudonocardiaceae</taxon>
        <taxon>Actinokineospora</taxon>
    </lineage>
</organism>
<dbReference type="GO" id="GO:0005886">
    <property type="term" value="C:plasma membrane"/>
    <property type="evidence" value="ECO:0007669"/>
    <property type="project" value="TreeGrafter"/>
</dbReference>
<dbReference type="EMBL" id="PTIX01000017">
    <property type="protein sequence ID" value="PPK64881.1"/>
    <property type="molecule type" value="Genomic_DNA"/>
</dbReference>
<gene>
    <name evidence="5" type="ORF">CLV40_117120</name>
</gene>
<evidence type="ECO:0000259" key="4">
    <source>
        <dbReference type="PROSITE" id="PS50893"/>
    </source>
</evidence>
<evidence type="ECO:0000313" key="5">
    <source>
        <dbReference type="EMBL" id="PPK64881.1"/>
    </source>
</evidence>
<dbReference type="Gene3D" id="3.40.50.300">
    <property type="entry name" value="P-loop containing nucleotide triphosphate hydrolases"/>
    <property type="match status" value="1"/>
</dbReference>
<dbReference type="PANTHER" id="PTHR24220">
    <property type="entry name" value="IMPORT ATP-BINDING PROTEIN"/>
    <property type="match status" value="1"/>
</dbReference>
<evidence type="ECO:0000256" key="1">
    <source>
        <dbReference type="ARBA" id="ARBA00022448"/>
    </source>
</evidence>
<keyword evidence="3 5" id="KW-0067">ATP-binding</keyword>
<reference evidence="5 6" key="1">
    <citation type="submission" date="2018-02" db="EMBL/GenBank/DDBJ databases">
        <title>Genomic Encyclopedia of Archaeal and Bacterial Type Strains, Phase II (KMG-II): from individual species to whole genera.</title>
        <authorList>
            <person name="Goeker M."/>
        </authorList>
    </citation>
    <scope>NUCLEOTIDE SEQUENCE [LARGE SCALE GENOMIC DNA]</scope>
    <source>
        <strain evidence="5 6">YU 961-1</strain>
    </source>
</reference>
<dbReference type="CDD" id="cd03255">
    <property type="entry name" value="ABC_MJ0796_LolCDE_FtsE"/>
    <property type="match status" value="1"/>
</dbReference>
<dbReference type="PANTHER" id="PTHR24220:SF86">
    <property type="entry name" value="ABC TRANSPORTER ABCH.1"/>
    <property type="match status" value="1"/>
</dbReference>
<dbReference type="Pfam" id="PF00005">
    <property type="entry name" value="ABC_tran"/>
    <property type="match status" value="1"/>
</dbReference>
<feature type="domain" description="ABC transporter" evidence="4">
    <location>
        <begin position="5"/>
        <end position="231"/>
    </location>
</feature>